<proteinExistence type="predicted"/>
<dbReference type="InterPro" id="IPR016181">
    <property type="entry name" value="Acyl_CoA_acyltransferase"/>
</dbReference>
<dbReference type="RefSeq" id="WP_254674136.1">
    <property type="nucleotide sequence ID" value="NZ_JAMWDU010000003.1"/>
</dbReference>
<accession>A0A9Q4ANX2</accession>
<name>A0A9Q4ANX2_9HYPH</name>
<keyword evidence="3" id="KW-1185">Reference proteome</keyword>
<dbReference type="Proteomes" id="UP001060275">
    <property type="component" value="Unassembled WGS sequence"/>
</dbReference>
<organism evidence="2 3">
    <name type="scientific">Devosia ureilytica</name>
    <dbReference type="NCBI Taxonomy" id="2952754"/>
    <lineage>
        <taxon>Bacteria</taxon>
        <taxon>Pseudomonadati</taxon>
        <taxon>Pseudomonadota</taxon>
        <taxon>Alphaproteobacteria</taxon>
        <taxon>Hyphomicrobiales</taxon>
        <taxon>Devosiaceae</taxon>
        <taxon>Devosia</taxon>
    </lineage>
</organism>
<feature type="domain" description="BioF2-like acetyltransferase" evidence="1">
    <location>
        <begin position="173"/>
        <end position="321"/>
    </location>
</feature>
<dbReference type="EMBL" id="JAMWDU010000003">
    <property type="protein sequence ID" value="MCP8887051.1"/>
    <property type="molecule type" value="Genomic_DNA"/>
</dbReference>
<dbReference type="AlphaFoldDB" id="A0A9Q4ANX2"/>
<reference evidence="2" key="1">
    <citation type="submission" date="2022-06" db="EMBL/GenBank/DDBJ databases">
        <title>Devosia sp. XJ19-45 genome assembly.</title>
        <authorList>
            <person name="Li B."/>
            <person name="Cai M."/>
            <person name="Nie G."/>
            <person name="Li W."/>
        </authorList>
    </citation>
    <scope>NUCLEOTIDE SEQUENCE</scope>
    <source>
        <strain evidence="2">XJ19-45</strain>
    </source>
</reference>
<keyword evidence="2" id="KW-0012">Acyltransferase</keyword>
<dbReference type="InterPro" id="IPR038740">
    <property type="entry name" value="BioF2-like_GNAT_dom"/>
</dbReference>
<evidence type="ECO:0000313" key="3">
    <source>
        <dbReference type="Proteomes" id="UP001060275"/>
    </source>
</evidence>
<dbReference type="GO" id="GO:0016746">
    <property type="term" value="F:acyltransferase activity"/>
    <property type="evidence" value="ECO:0007669"/>
    <property type="project" value="UniProtKB-KW"/>
</dbReference>
<dbReference type="Gene3D" id="3.40.630.30">
    <property type="match status" value="1"/>
</dbReference>
<dbReference type="EC" id="2.3.1.-" evidence="2"/>
<protein>
    <submittedName>
        <fullName evidence="2">GNAT family N-acetyltransferase</fullName>
        <ecNumber evidence="2">2.3.1.-</ecNumber>
    </submittedName>
</protein>
<evidence type="ECO:0000259" key="1">
    <source>
        <dbReference type="Pfam" id="PF13480"/>
    </source>
</evidence>
<dbReference type="Pfam" id="PF13480">
    <property type="entry name" value="Acetyltransf_6"/>
    <property type="match status" value="1"/>
</dbReference>
<sequence>MALRHAFSVEVSHRIEDVEALWRRFTASGVESPGLSYDFIRLWVANRGIASADQHYVVGSVDGQPIAILPLHRRRVLGARVFTWFPGAHTGCYTPVADMDRLAALGPGGRAGLWQAMIGALKGADLAYLRSVPASVGGHHGLFDELGSSLEVETLYRSVFTSWTQCDSEQRSRSRRKHDRQQGDRLAALGDVAFEVITDLDDAHAAVDIMFAQRSARFRVQGIRDTFVDDDLIGFYQDALEPNSGLDVRVHVLRLDDEIVAVRYNIVHGSRMFCLISSMSDSERIQSGSPGKQCLLRVMQSVFDEGMDVFDMGAGHTDEKRHWCNVQVPLRQHYVGLSPLGAIVARAHQTYQQVRAKAKGNDTIKGLRRTLQQFKDRLPGAKPSDQL</sequence>
<evidence type="ECO:0000313" key="2">
    <source>
        <dbReference type="EMBL" id="MCP8887051.1"/>
    </source>
</evidence>
<comment type="caution">
    <text evidence="2">The sequence shown here is derived from an EMBL/GenBank/DDBJ whole genome shotgun (WGS) entry which is preliminary data.</text>
</comment>
<gene>
    <name evidence="2" type="ORF">NF348_08045</name>
</gene>
<dbReference type="SUPFAM" id="SSF55729">
    <property type="entry name" value="Acyl-CoA N-acyltransferases (Nat)"/>
    <property type="match status" value="1"/>
</dbReference>
<keyword evidence="2" id="KW-0808">Transferase</keyword>